<dbReference type="KEGG" id="bcom:BAUCODRAFT_31938"/>
<dbReference type="HOGENOM" id="CLU_164170_0_0_1"/>
<name>M2MML0_BAUPA</name>
<dbReference type="eggNOG" id="ENOG502SC0I">
    <property type="taxonomic scope" value="Eukaryota"/>
</dbReference>
<dbReference type="OMA" id="GYWAYKW"/>
<keyword evidence="1" id="KW-1133">Transmembrane helix</keyword>
<evidence type="ECO:0008006" key="4">
    <source>
        <dbReference type="Google" id="ProtNLM"/>
    </source>
</evidence>
<dbReference type="AlphaFoldDB" id="M2MML0"/>
<evidence type="ECO:0000256" key="1">
    <source>
        <dbReference type="SAM" id="Phobius"/>
    </source>
</evidence>
<dbReference type="Proteomes" id="UP000011761">
    <property type="component" value="Unassembled WGS sequence"/>
</dbReference>
<reference evidence="2 3" key="1">
    <citation type="journal article" date="2012" name="PLoS Pathog.">
        <title>Diverse lifestyles and strategies of plant pathogenesis encoded in the genomes of eighteen Dothideomycetes fungi.</title>
        <authorList>
            <person name="Ohm R.A."/>
            <person name="Feau N."/>
            <person name="Henrissat B."/>
            <person name="Schoch C.L."/>
            <person name="Horwitz B.A."/>
            <person name="Barry K.W."/>
            <person name="Condon B.J."/>
            <person name="Copeland A.C."/>
            <person name="Dhillon B."/>
            <person name="Glaser F."/>
            <person name="Hesse C.N."/>
            <person name="Kosti I."/>
            <person name="LaButti K."/>
            <person name="Lindquist E.A."/>
            <person name="Lucas S."/>
            <person name="Salamov A.A."/>
            <person name="Bradshaw R.E."/>
            <person name="Ciuffetti L."/>
            <person name="Hamelin R.C."/>
            <person name="Kema G.H.J."/>
            <person name="Lawrence C."/>
            <person name="Scott J.A."/>
            <person name="Spatafora J.W."/>
            <person name="Turgeon B.G."/>
            <person name="de Wit P.J.G.M."/>
            <person name="Zhong S."/>
            <person name="Goodwin S.B."/>
            <person name="Grigoriev I.V."/>
        </authorList>
    </citation>
    <scope>NUCLEOTIDE SEQUENCE [LARGE SCALE GENOMIC DNA]</scope>
    <source>
        <strain evidence="2 3">UAMH 10762</strain>
    </source>
</reference>
<keyword evidence="1" id="KW-0472">Membrane</keyword>
<dbReference type="PANTHER" id="PTHR39218">
    <property type="entry name" value="OXIDOREDUCTASE 14 KDA SUBUNIT, PUTATIVE (AFU_ORTHOLOGUE AFUA_1G12110)-RELATED"/>
    <property type="match status" value="1"/>
</dbReference>
<keyword evidence="3" id="KW-1185">Reference proteome</keyword>
<dbReference type="PANTHER" id="PTHR39218:SF1">
    <property type="entry name" value="OXIDOREDUCTASE 14 KDA SUBUNIT, PUTATIVE (AFU_ORTHOLOGUE AFUA_1G12110)-RELATED"/>
    <property type="match status" value="1"/>
</dbReference>
<evidence type="ECO:0000313" key="2">
    <source>
        <dbReference type="EMBL" id="EMC97931.1"/>
    </source>
</evidence>
<dbReference type="EMBL" id="KB445553">
    <property type="protein sequence ID" value="EMC97931.1"/>
    <property type="molecule type" value="Genomic_DNA"/>
</dbReference>
<dbReference type="GeneID" id="19111644"/>
<dbReference type="STRING" id="717646.M2MML0"/>
<keyword evidence="1" id="KW-0812">Transmembrane</keyword>
<feature type="transmembrane region" description="Helical" evidence="1">
    <location>
        <begin position="5"/>
        <end position="22"/>
    </location>
</feature>
<gene>
    <name evidence="2" type="ORF">BAUCODRAFT_31938</name>
</gene>
<proteinExistence type="predicted"/>
<evidence type="ECO:0000313" key="3">
    <source>
        <dbReference type="Proteomes" id="UP000011761"/>
    </source>
</evidence>
<protein>
    <recommendedName>
        <fullName evidence="4">NADH-ubiquinone oxidoreductase 14 kDa subunit</fullName>
    </recommendedName>
</protein>
<dbReference type="RefSeq" id="XP_007674371.1">
    <property type="nucleotide sequence ID" value="XM_007676181.1"/>
</dbReference>
<feature type="transmembrane region" description="Helical" evidence="1">
    <location>
        <begin position="34"/>
        <end position="51"/>
    </location>
</feature>
<organism evidence="2 3">
    <name type="scientific">Baudoinia panamericana (strain UAMH 10762)</name>
    <name type="common">Angels' share fungus</name>
    <name type="synonym">Baudoinia compniacensis (strain UAMH 10762)</name>
    <dbReference type="NCBI Taxonomy" id="717646"/>
    <lineage>
        <taxon>Eukaryota</taxon>
        <taxon>Fungi</taxon>
        <taxon>Dikarya</taxon>
        <taxon>Ascomycota</taxon>
        <taxon>Pezizomycotina</taxon>
        <taxon>Dothideomycetes</taxon>
        <taxon>Dothideomycetidae</taxon>
        <taxon>Mycosphaerellales</taxon>
        <taxon>Teratosphaeriaceae</taxon>
        <taxon>Baudoinia</taxon>
    </lineage>
</organism>
<accession>M2MML0</accession>
<dbReference type="OrthoDB" id="2141050at2759"/>
<sequence length="120" mass="13769">MVNKILFWSFFGVAVRFWQLGIEMRPLLSRPLVYPVYAGIGASVGYWLQGIEDRQMRFLRETRDRLLEKRARRVAREGQPNIGTEYQKEQEGLFASPKLVVETGAHIPGGVMTERTQAAE</sequence>